<keyword evidence="1" id="KW-0963">Cytoplasm</keyword>
<keyword evidence="5" id="KW-1185">Reference proteome</keyword>
<accession>A0A023DYL1</accession>
<sequence>MTIVPLSVYSNASGLIKVQLGIATGKEKADKRQAIKEREWSREKQRILRQH</sequence>
<evidence type="ECO:0000313" key="5">
    <source>
        <dbReference type="Proteomes" id="UP000024842"/>
    </source>
</evidence>
<dbReference type="PANTHER" id="PTHR30308">
    <property type="entry name" value="TMRNA-BINDING COMPONENT OF TRANS-TRANSLATION TAGGING COMPLEX"/>
    <property type="match status" value="1"/>
</dbReference>
<dbReference type="GO" id="GO:0003723">
    <property type="term" value="F:RNA binding"/>
    <property type="evidence" value="ECO:0007669"/>
    <property type="project" value="UniProtKB-KW"/>
</dbReference>
<feature type="region of interest" description="Disordered" evidence="3">
    <location>
        <begin position="31"/>
        <end position="51"/>
    </location>
</feature>
<reference evidence="4 5" key="1">
    <citation type="journal article" date="2014" name="FEMS Microbiol. Lett.">
        <title>Draft genome sequences of three Holospora species (Holospora obtusa, Holospora undulata, and Holospora elegans), endonuclear symbiotic bacteria of the ciliate Paramecium caudatum.</title>
        <authorList>
            <person name="Dohra H."/>
            <person name="Tanaka K."/>
            <person name="Suzuki T."/>
            <person name="Fujishima M."/>
            <person name="Suzuki H."/>
        </authorList>
    </citation>
    <scope>NUCLEOTIDE SEQUENCE [LARGE SCALE GENOMIC DNA]</scope>
    <source>
        <strain evidence="4 5">E1</strain>
    </source>
</reference>
<proteinExistence type="predicted"/>
<keyword evidence="2" id="KW-0694">RNA-binding</keyword>
<dbReference type="SUPFAM" id="SSF74982">
    <property type="entry name" value="Small protein B (SmpB)"/>
    <property type="match status" value="1"/>
</dbReference>
<protein>
    <submittedName>
        <fullName evidence="4">SsrA-binding protein</fullName>
    </submittedName>
</protein>
<dbReference type="Pfam" id="PF01668">
    <property type="entry name" value="SmpB"/>
    <property type="match status" value="1"/>
</dbReference>
<dbReference type="Proteomes" id="UP000024842">
    <property type="component" value="Unassembled WGS sequence"/>
</dbReference>
<dbReference type="STRING" id="1427503.HE1_00901"/>
<dbReference type="InterPro" id="IPR023620">
    <property type="entry name" value="SmpB"/>
</dbReference>
<dbReference type="GO" id="GO:0070930">
    <property type="term" value="P:trans-translation-dependent protein tagging"/>
    <property type="evidence" value="ECO:0007669"/>
    <property type="project" value="TreeGrafter"/>
</dbReference>
<dbReference type="EMBL" id="BAUP01000112">
    <property type="protein sequence ID" value="GAJ46566.1"/>
    <property type="molecule type" value="Genomic_DNA"/>
</dbReference>
<dbReference type="PANTHER" id="PTHR30308:SF2">
    <property type="entry name" value="SSRA-BINDING PROTEIN"/>
    <property type="match status" value="1"/>
</dbReference>
<evidence type="ECO:0000256" key="3">
    <source>
        <dbReference type="SAM" id="MobiDB-lite"/>
    </source>
</evidence>
<gene>
    <name evidence="4" type="ORF">HE1_00901</name>
</gene>
<dbReference type="GO" id="GO:0005829">
    <property type="term" value="C:cytosol"/>
    <property type="evidence" value="ECO:0007669"/>
    <property type="project" value="TreeGrafter"/>
</dbReference>
<dbReference type="AlphaFoldDB" id="A0A023DYL1"/>
<dbReference type="InterPro" id="IPR000037">
    <property type="entry name" value="SsrA-bd_prot"/>
</dbReference>
<organism evidence="4 5">
    <name type="scientific">Holospora elegans E1</name>
    <dbReference type="NCBI Taxonomy" id="1427503"/>
    <lineage>
        <taxon>Bacteria</taxon>
        <taxon>Pseudomonadati</taxon>
        <taxon>Pseudomonadota</taxon>
        <taxon>Alphaproteobacteria</taxon>
        <taxon>Holosporales</taxon>
        <taxon>Holosporaceae</taxon>
        <taxon>Holospora</taxon>
    </lineage>
</organism>
<name>A0A023DYL1_9PROT</name>
<evidence type="ECO:0000313" key="4">
    <source>
        <dbReference type="EMBL" id="GAJ46566.1"/>
    </source>
</evidence>
<evidence type="ECO:0000256" key="1">
    <source>
        <dbReference type="ARBA" id="ARBA00022490"/>
    </source>
</evidence>
<evidence type="ECO:0000256" key="2">
    <source>
        <dbReference type="ARBA" id="ARBA00022884"/>
    </source>
</evidence>
<comment type="caution">
    <text evidence="4">The sequence shown here is derived from an EMBL/GenBank/DDBJ whole genome shotgun (WGS) entry which is preliminary data.</text>
</comment>